<evidence type="ECO:0000313" key="2">
    <source>
        <dbReference type="Proteomes" id="UP000269721"/>
    </source>
</evidence>
<name>A0A4P9WEL2_9FUNG</name>
<evidence type="ECO:0000313" key="1">
    <source>
        <dbReference type="EMBL" id="RKO88836.1"/>
    </source>
</evidence>
<keyword evidence="2" id="KW-1185">Reference proteome</keyword>
<dbReference type="AlphaFoldDB" id="A0A4P9WEL2"/>
<protein>
    <submittedName>
        <fullName evidence="1">Uncharacterized protein</fullName>
    </submittedName>
</protein>
<gene>
    <name evidence="1" type="ORF">BDK51DRAFT_29447</name>
</gene>
<proteinExistence type="predicted"/>
<organism evidence="1 2">
    <name type="scientific">Blyttiomyces helicus</name>
    <dbReference type="NCBI Taxonomy" id="388810"/>
    <lineage>
        <taxon>Eukaryota</taxon>
        <taxon>Fungi</taxon>
        <taxon>Fungi incertae sedis</taxon>
        <taxon>Chytridiomycota</taxon>
        <taxon>Chytridiomycota incertae sedis</taxon>
        <taxon>Chytridiomycetes</taxon>
        <taxon>Chytridiomycetes incertae sedis</taxon>
        <taxon>Blyttiomyces</taxon>
    </lineage>
</organism>
<accession>A0A4P9WEL2</accession>
<dbReference type="EMBL" id="KZ996450">
    <property type="protein sequence ID" value="RKO88836.1"/>
    <property type="molecule type" value="Genomic_DNA"/>
</dbReference>
<sequence length="134" mass="14847">MSNIQLSTTQLLSTPTPDTIINIGSHSPPTSSREIRRFILDTKTPRNPVTAAIAKMGLQGTCGFVQGAIQVVIAGPHHRMEEFWEWILEFRLSHQNALKPCSFDVLNPEHAVFEGFGIVDPTARSQSVCGNFMR</sequence>
<dbReference type="Proteomes" id="UP000269721">
    <property type="component" value="Unassembled WGS sequence"/>
</dbReference>
<reference evidence="2" key="1">
    <citation type="journal article" date="2018" name="Nat. Microbiol.">
        <title>Leveraging single-cell genomics to expand the fungal tree of life.</title>
        <authorList>
            <person name="Ahrendt S.R."/>
            <person name="Quandt C.A."/>
            <person name="Ciobanu D."/>
            <person name="Clum A."/>
            <person name="Salamov A."/>
            <person name="Andreopoulos B."/>
            <person name="Cheng J.F."/>
            <person name="Woyke T."/>
            <person name="Pelin A."/>
            <person name="Henrissat B."/>
            <person name="Reynolds N.K."/>
            <person name="Benny G.L."/>
            <person name="Smith M.E."/>
            <person name="James T.Y."/>
            <person name="Grigoriev I.V."/>
        </authorList>
    </citation>
    <scope>NUCLEOTIDE SEQUENCE [LARGE SCALE GENOMIC DNA]</scope>
</reference>